<organism evidence="2 3">
    <name type="scientific">Zasmidium cellare ATCC 36951</name>
    <dbReference type="NCBI Taxonomy" id="1080233"/>
    <lineage>
        <taxon>Eukaryota</taxon>
        <taxon>Fungi</taxon>
        <taxon>Dikarya</taxon>
        <taxon>Ascomycota</taxon>
        <taxon>Pezizomycotina</taxon>
        <taxon>Dothideomycetes</taxon>
        <taxon>Dothideomycetidae</taxon>
        <taxon>Mycosphaerellales</taxon>
        <taxon>Mycosphaerellaceae</taxon>
        <taxon>Zasmidium</taxon>
    </lineage>
</organism>
<reference evidence="2" key="1">
    <citation type="journal article" date="2020" name="Stud. Mycol.">
        <title>101 Dothideomycetes genomes: a test case for predicting lifestyles and emergence of pathogens.</title>
        <authorList>
            <person name="Haridas S."/>
            <person name="Albert R."/>
            <person name="Binder M."/>
            <person name="Bloem J."/>
            <person name="Labutti K."/>
            <person name="Salamov A."/>
            <person name="Andreopoulos B."/>
            <person name="Baker S."/>
            <person name="Barry K."/>
            <person name="Bills G."/>
            <person name="Bluhm B."/>
            <person name="Cannon C."/>
            <person name="Castanera R."/>
            <person name="Culley D."/>
            <person name="Daum C."/>
            <person name="Ezra D."/>
            <person name="Gonzalez J."/>
            <person name="Henrissat B."/>
            <person name="Kuo A."/>
            <person name="Liang C."/>
            <person name="Lipzen A."/>
            <person name="Lutzoni F."/>
            <person name="Magnuson J."/>
            <person name="Mondo S."/>
            <person name="Nolan M."/>
            <person name="Ohm R."/>
            <person name="Pangilinan J."/>
            <person name="Park H.-J."/>
            <person name="Ramirez L."/>
            <person name="Alfaro M."/>
            <person name="Sun H."/>
            <person name="Tritt A."/>
            <person name="Yoshinaga Y."/>
            <person name="Zwiers L.-H."/>
            <person name="Turgeon B."/>
            <person name="Goodwin S."/>
            <person name="Spatafora J."/>
            <person name="Crous P."/>
            <person name="Grigoriev I."/>
        </authorList>
    </citation>
    <scope>NUCLEOTIDE SEQUENCE</scope>
    <source>
        <strain evidence="2">ATCC 36951</strain>
    </source>
</reference>
<evidence type="ECO:0000256" key="1">
    <source>
        <dbReference type="SAM" id="MobiDB-lite"/>
    </source>
</evidence>
<proteinExistence type="predicted"/>
<feature type="region of interest" description="Disordered" evidence="1">
    <location>
        <begin position="395"/>
        <end position="414"/>
    </location>
</feature>
<feature type="region of interest" description="Disordered" evidence="1">
    <location>
        <begin position="1"/>
        <end position="141"/>
    </location>
</feature>
<feature type="compositionally biased region" description="Polar residues" evidence="1">
    <location>
        <begin position="396"/>
        <end position="408"/>
    </location>
</feature>
<keyword evidence="3" id="KW-1185">Reference proteome</keyword>
<protein>
    <submittedName>
        <fullName evidence="2">Uncharacterized protein</fullName>
    </submittedName>
</protein>
<feature type="compositionally biased region" description="Pro residues" evidence="1">
    <location>
        <begin position="26"/>
        <end position="38"/>
    </location>
</feature>
<dbReference type="AlphaFoldDB" id="A0A6A6BU45"/>
<feature type="compositionally biased region" description="Low complexity" evidence="1">
    <location>
        <begin position="15"/>
        <end position="25"/>
    </location>
</feature>
<dbReference type="OrthoDB" id="194358at2759"/>
<evidence type="ECO:0000313" key="2">
    <source>
        <dbReference type="EMBL" id="KAF2158291.1"/>
    </source>
</evidence>
<dbReference type="EMBL" id="ML993751">
    <property type="protein sequence ID" value="KAF2158291.1"/>
    <property type="molecule type" value="Genomic_DNA"/>
</dbReference>
<gene>
    <name evidence="2" type="ORF">M409DRAFT_31201</name>
</gene>
<feature type="region of interest" description="Disordered" evidence="1">
    <location>
        <begin position="249"/>
        <end position="291"/>
    </location>
</feature>
<evidence type="ECO:0000313" key="3">
    <source>
        <dbReference type="Proteomes" id="UP000799537"/>
    </source>
</evidence>
<feature type="compositionally biased region" description="Basic and acidic residues" evidence="1">
    <location>
        <begin position="1"/>
        <end position="14"/>
    </location>
</feature>
<feature type="compositionally biased region" description="Low complexity" evidence="1">
    <location>
        <begin position="253"/>
        <end position="264"/>
    </location>
</feature>
<feature type="compositionally biased region" description="Low complexity" evidence="1">
    <location>
        <begin position="44"/>
        <end position="55"/>
    </location>
</feature>
<feature type="compositionally biased region" description="Basic and acidic residues" evidence="1">
    <location>
        <begin position="82"/>
        <end position="97"/>
    </location>
</feature>
<accession>A0A6A6BU45</accession>
<sequence length="469" mass="50768">MEELEAKVKMHEQRASPLLSAAGSSPRPPPMVSPPPSPDNRLLASSPSPASSCASWDGRRHERSWAFYDPELASYGSAPSPRRRDPKTNSGRVDRASRNALGTSVPTESEEAVVKGPGRTATPTSASLESLPVAGTDANASRRRHFRPLPEMHLPPTSVDDFINAEATVAGQFAPPLPQPAVYSADNLVQADSEEQFLDELRRTLLCELDSMNIERSMSKHTLAMNVPSWQNPYVQSAETADCSQWTLPDPPAAAASVQQQQDQVVDDDSIHGAGGGLGPSPWGASVETPASKQERASFVADGAVSVGFRDFDEAVEAYYNSRFGELSDPCTMQRLSRSRHLPKVLAKVRRAAQGWSEAERRGLEQEMVRCAEELLIEECDRFHAVKQRDRDSGDVVSTSFDASSTPSLPDLDLESNLQSRSTFDVDCMTQAPNLWALAVGLCTKANGFASEDRLHAASRVVSAICGPA</sequence>
<dbReference type="RefSeq" id="XP_033659180.1">
    <property type="nucleotide sequence ID" value="XM_033810217.1"/>
</dbReference>
<dbReference type="GeneID" id="54563489"/>
<dbReference type="Proteomes" id="UP000799537">
    <property type="component" value="Unassembled WGS sequence"/>
</dbReference>
<name>A0A6A6BU45_ZASCE</name>